<proteinExistence type="predicted"/>
<evidence type="ECO:0000256" key="2">
    <source>
        <dbReference type="SAM" id="MobiDB-lite"/>
    </source>
</evidence>
<dbReference type="Proteomes" id="UP000324507">
    <property type="component" value="Plasmid unnamed4"/>
</dbReference>
<feature type="transmembrane region" description="Helical" evidence="3">
    <location>
        <begin position="415"/>
        <end position="433"/>
    </location>
</feature>
<dbReference type="PROSITE" id="PS50005">
    <property type="entry name" value="TPR"/>
    <property type="match status" value="1"/>
</dbReference>
<accession>A0A5P2QWW4</accession>
<name>A0A5P2QWW4_9RHOB</name>
<dbReference type="InterPro" id="IPR011990">
    <property type="entry name" value="TPR-like_helical_dom_sf"/>
</dbReference>
<dbReference type="InterPro" id="IPR025738">
    <property type="entry name" value="BatD"/>
</dbReference>
<evidence type="ECO:0000256" key="1">
    <source>
        <dbReference type="PROSITE-ProRule" id="PRU00339"/>
    </source>
</evidence>
<feature type="region of interest" description="Disordered" evidence="2">
    <location>
        <begin position="65"/>
        <end position="125"/>
    </location>
</feature>
<geneLocation type="plasmid" evidence="4 5">
    <name>unnamed4</name>
</geneLocation>
<evidence type="ECO:0008006" key="6">
    <source>
        <dbReference type="Google" id="ProtNLM"/>
    </source>
</evidence>
<keyword evidence="3" id="KW-0472">Membrane</keyword>
<feature type="region of interest" description="Disordered" evidence="2">
    <location>
        <begin position="527"/>
        <end position="546"/>
    </location>
</feature>
<dbReference type="Gene3D" id="1.25.40.10">
    <property type="entry name" value="Tetratricopeptide repeat domain"/>
    <property type="match status" value="1"/>
</dbReference>
<dbReference type="EMBL" id="CP044082">
    <property type="protein sequence ID" value="QEU10638.1"/>
    <property type="molecule type" value="Genomic_DNA"/>
</dbReference>
<dbReference type="PANTHER" id="PTHR40940:SF1">
    <property type="entry name" value="PROTEIN BATD"/>
    <property type="match status" value="1"/>
</dbReference>
<evidence type="ECO:0000313" key="4">
    <source>
        <dbReference type="EMBL" id="QEU10638.1"/>
    </source>
</evidence>
<protein>
    <recommendedName>
        <fullName evidence="6">Protein BatD</fullName>
    </recommendedName>
</protein>
<dbReference type="InterPro" id="IPR019734">
    <property type="entry name" value="TPR_rpt"/>
</dbReference>
<dbReference type="PANTHER" id="PTHR40940">
    <property type="entry name" value="PROTEIN BATD-RELATED"/>
    <property type="match status" value="1"/>
</dbReference>
<keyword evidence="3" id="KW-0812">Transmembrane</keyword>
<sequence>MLAPLPGRDARFNQGVALVRARDYRGARAAFKAAVDLDPGDHEAAENLALTDRILAYLDATRAPRTTTRTTPTPRSGCTARLGSPHQDHRRQRPVRRCSGAMDAAGADPTGRFPEKPLRGGGGDAKGRRTMRCALVIAATCWPLALAAQDWPFVEIARAPGGPVAVGTPVLVTLTLLVPSYMPQPPIWPDMQLSDAITQPAPRASQPLTRRIGRASWAGLQHSYVVTPQRAADYVFPPATIGVTYADPAGGAPIRYDAPVPQIALSAIVPAGARGLDPYVAACSLRLTGGMDGPGEAAHPGASVTRSLVIQAQGTQGMLLPEVLDRLPVPQGLRAYPHLPQLQDGPDGARRVESVTYSVEMPGDYALAPIRLDWWNMELNRVESATLPEARFSVAAPPGWHPSLTAAETARHRRIMLLTGVAGMALVLAAVLLRQPMARRWRDWRARATRSEPTLFRRLMRLVRAGAVPRLRPAVTAWLSTLGLSAPPYPLEHALIAEERRRWGPAPAPPERAALIAALRDARIEATSDHARQADGLPELNPRAEV</sequence>
<reference evidence="4 5" key="1">
    <citation type="submission" date="2019-09" db="EMBL/GenBank/DDBJ databases">
        <title>FDA dAtabase for Regulatory Grade micrObial Sequences (FDA-ARGOS): Supporting development and validation of Infectious Disease Dx tests.</title>
        <authorList>
            <person name="Sciortino C."/>
            <person name="Tallon L."/>
            <person name="Sadzewicz L."/>
            <person name="Vavikolanu K."/>
            <person name="Mehta A."/>
            <person name="Aluvathingal J."/>
            <person name="Nadendla S."/>
            <person name="Nandy P."/>
            <person name="Geyer C."/>
            <person name="Yan Y."/>
            <person name="Sichtig H."/>
        </authorList>
    </citation>
    <scope>NUCLEOTIDE SEQUENCE [LARGE SCALE GENOMIC DNA]</scope>
    <source>
        <strain evidence="4 5">FDAARGOS_643</strain>
        <plasmid evidence="4 5">unnamed4</plasmid>
    </source>
</reference>
<keyword evidence="4" id="KW-0614">Plasmid</keyword>
<feature type="repeat" description="TPR" evidence="1">
    <location>
        <begin position="8"/>
        <end position="41"/>
    </location>
</feature>
<organism evidence="4 5">
    <name type="scientific">Paracoccus yeei</name>
    <dbReference type="NCBI Taxonomy" id="147645"/>
    <lineage>
        <taxon>Bacteria</taxon>
        <taxon>Pseudomonadati</taxon>
        <taxon>Pseudomonadota</taxon>
        <taxon>Alphaproteobacteria</taxon>
        <taxon>Rhodobacterales</taxon>
        <taxon>Paracoccaceae</taxon>
        <taxon>Paracoccus</taxon>
    </lineage>
</organism>
<feature type="compositionally biased region" description="Low complexity" evidence="2">
    <location>
        <begin position="65"/>
        <end position="75"/>
    </location>
</feature>
<evidence type="ECO:0000313" key="5">
    <source>
        <dbReference type="Proteomes" id="UP000324507"/>
    </source>
</evidence>
<gene>
    <name evidence="4" type="ORF">FOB51_21905</name>
</gene>
<keyword evidence="3" id="KW-1133">Transmembrane helix</keyword>
<keyword evidence="1" id="KW-0802">TPR repeat</keyword>
<dbReference type="AlphaFoldDB" id="A0A5P2QWW4"/>
<evidence type="ECO:0000256" key="3">
    <source>
        <dbReference type="SAM" id="Phobius"/>
    </source>
</evidence>
<dbReference type="SUPFAM" id="SSF48452">
    <property type="entry name" value="TPR-like"/>
    <property type="match status" value="1"/>
</dbReference>